<reference evidence="4 5" key="1">
    <citation type="submission" date="2020-02" db="EMBL/GenBank/DDBJ databases">
        <authorList>
            <person name="Ferguson B K."/>
        </authorList>
    </citation>
    <scope>NUCLEOTIDE SEQUENCE [LARGE SCALE GENOMIC DNA]</scope>
</reference>
<dbReference type="PANTHER" id="PTHR13073">
    <property type="entry name" value="BLOC-1 COMPLEX SUBUNIT 1"/>
    <property type="match status" value="1"/>
</dbReference>
<organism evidence="4 5">
    <name type="scientific">Nesidiocoris tenuis</name>
    <dbReference type="NCBI Taxonomy" id="355587"/>
    <lineage>
        <taxon>Eukaryota</taxon>
        <taxon>Metazoa</taxon>
        <taxon>Ecdysozoa</taxon>
        <taxon>Arthropoda</taxon>
        <taxon>Hexapoda</taxon>
        <taxon>Insecta</taxon>
        <taxon>Pterygota</taxon>
        <taxon>Neoptera</taxon>
        <taxon>Paraneoptera</taxon>
        <taxon>Hemiptera</taxon>
        <taxon>Heteroptera</taxon>
        <taxon>Panheteroptera</taxon>
        <taxon>Cimicomorpha</taxon>
        <taxon>Miridae</taxon>
        <taxon>Dicyphina</taxon>
        <taxon>Nesidiocoris</taxon>
    </lineage>
</organism>
<dbReference type="AlphaFoldDB" id="A0A6H5HM10"/>
<keyword evidence="5" id="KW-1185">Reference proteome</keyword>
<dbReference type="GO" id="GO:0031083">
    <property type="term" value="C:BLOC-1 complex"/>
    <property type="evidence" value="ECO:0007669"/>
    <property type="project" value="InterPro"/>
</dbReference>
<feature type="compositionally biased region" description="Basic and acidic residues" evidence="3">
    <location>
        <begin position="15"/>
        <end position="26"/>
    </location>
</feature>
<dbReference type="Pfam" id="PF06320">
    <property type="entry name" value="GCN5L1"/>
    <property type="match status" value="1"/>
</dbReference>
<evidence type="ECO:0000256" key="3">
    <source>
        <dbReference type="SAM" id="MobiDB-lite"/>
    </source>
</evidence>
<sequence length="168" mass="19097">MLSSLVKEHHAKQLSKKEAQEGKRKEALTAASSLTQALVDHLNVGVAQAYLNQKRLDAEAKHLHQNAANFAKNTQQWLVLVEGFSNALKELGDVENWAQAIENDMKTITCALEYAYKGKLLTIRSQSPKMYLYPVKNGNSEDFSYYLFHCLIFLSKFNQIYLTNLVRC</sequence>
<dbReference type="EMBL" id="CADCXU010031982">
    <property type="protein sequence ID" value="CAB0017824.1"/>
    <property type="molecule type" value="Genomic_DNA"/>
</dbReference>
<evidence type="ECO:0000313" key="4">
    <source>
        <dbReference type="EMBL" id="CAB0017824.1"/>
    </source>
</evidence>
<feature type="region of interest" description="Disordered" evidence="3">
    <location>
        <begin position="1"/>
        <end position="26"/>
    </location>
</feature>
<dbReference type="PANTHER" id="PTHR13073:SF0">
    <property type="entry name" value="BIOGENESIS OF LYSOSOME-RELATED ORGANELLES COMPLEX 1 SUBUNIT 1"/>
    <property type="match status" value="1"/>
</dbReference>
<evidence type="ECO:0000313" key="5">
    <source>
        <dbReference type="Proteomes" id="UP000479000"/>
    </source>
</evidence>
<proteinExistence type="inferred from homology"/>
<evidence type="ECO:0000256" key="2">
    <source>
        <dbReference type="ARBA" id="ARBA00019577"/>
    </source>
</evidence>
<gene>
    <name evidence="4" type="ORF">NTEN_LOCUS21757</name>
</gene>
<accession>A0A6H5HM10</accession>
<dbReference type="InterPro" id="IPR009395">
    <property type="entry name" value="BLOC1S1"/>
</dbReference>
<name>A0A6H5HM10_9HEMI</name>
<dbReference type="GO" id="GO:0016197">
    <property type="term" value="P:endosomal transport"/>
    <property type="evidence" value="ECO:0007669"/>
    <property type="project" value="TreeGrafter"/>
</dbReference>
<protein>
    <recommendedName>
        <fullName evidence="2">Biogenesis of lysosome-related organelles complex 1 subunit 1</fullName>
    </recommendedName>
</protein>
<dbReference type="Proteomes" id="UP000479000">
    <property type="component" value="Unassembled WGS sequence"/>
</dbReference>
<comment type="similarity">
    <text evidence="1">Belongs to the BLOC1S1 family.</text>
</comment>
<evidence type="ECO:0000256" key="1">
    <source>
        <dbReference type="ARBA" id="ARBA00007133"/>
    </source>
</evidence>
<dbReference type="OrthoDB" id="20018at2759"/>